<dbReference type="SMART" id="SM01265">
    <property type="entry name" value="Mab-21"/>
    <property type="match status" value="1"/>
</dbReference>
<dbReference type="PANTHER" id="PTHR10656">
    <property type="entry name" value="CELL FATE DETERMINING PROTEIN MAB21-RELATED"/>
    <property type="match status" value="1"/>
</dbReference>
<evidence type="ECO:0000256" key="4">
    <source>
        <dbReference type="ARBA" id="ARBA00022695"/>
    </source>
</evidence>
<dbReference type="Pfam" id="PF20266">
    <property type="entry name" value="Mab-21_C"/>
    <property type="match status" value="1"/>
</dbReference>
<dbReference type="Gene3D" id="1.10.1410.40">
    <property type="match status" value="1"/>
</dbReference>
<proteinExistence type="inferred from homology"/>
<dbReference type="InterPro" id="IPR024810">
    <property type="entry name" value="MAB21L/cGLR"/>
</dbReference>
<keyword evidence="10" id="KW-1185">Reference proteome</keyword>
<evidence type="ECO:0000256" key="1">
    <source>
        <dbReference type="ARBA" id="ARBA00001946"/>
    </source>
</evidence>
<feature type="region of interest" description="Disordered" evidence="7">
    <location>
        <begin position="59"/>
        <end position="93"/>
    </location>
</feature>
<evidence type="ECO:0000256" key="6">
    <source>
        <dbReference type="ARBA" id="ARBA00022842"/>
    </source>
</evidence>
<evidence type="ECO:0000259" key="8">
    <source>
        <dbReference type="Pfam" id="PF20266"/>
    </source>
</evidence>
<feature type="domain" description="Mab-21-like HhH/H2TH-like" evidence="8">
    <location>
        <begin position="198"/>
        <end position="293"/>
    </location>
</feature>
<dbReference type="EMBL" id="CAJPWZ010000888">
    <property type="protein sequence ID" value="CAG2202402.1"/>
    <property type="molecule type" value="Genomic_DNA"/>
</dbReference>
<dbReference type="GO" id="GO:0016779">
    <property type="term" value="F:nucleotidyltransferase activity"/>
    <property type="evidence" value="ECO:0007669"/>
    <property type="project" value="UniProtKB-KW"/>
</dbReference>
<evidence type="ECO:0000256" key="5">
    <source>
        <dbReference type="ARBA" id="ARBA00022723"/>
    </source>
</evidence>
<feature type="compositionally biased region" description="Polar residues" evidence="7">
    <location>
        <begin position="76"/>
        <end position="93"/>
    </location>
</feature>
<comment type="cofactor">
    <cofactor evidence="1">
        <name>Mg(2+)</name>
        <dbReference type="ChEBI" id="CHEBI:18420"/>
    </cofactor>
</comment>
<organism evidence="9 10">
    <name type="scientific">Mytilus edulis</name>
    <name type="common">Blue mussel</name>
    <dbReference type="NCBI Taxonomy" id="6550"/>
    <lineage>
        <taxon>Eukaryota</taxon>
        <taxon>Metazoa</taxon>
        <taxon>Spiralia</taxon>
        <taxon>Lophotrochozoa</taxon>
        <taxon>Mollusca</taxon>
        <taxon>Bivalvia</taxon>
        <taxon>Autobranchia</taxon>
        <taxon>Pteriomorphia</taxon>
        <taxon>Mytilida</taxon>
        <taxon>Mytiloidea</taxon>
        <taxon>Mytilidae</taxon>
        <taxon>Mytilinae</taxon>
        <taxon>Mytilus</taxon>
    </lineage>
</organism>
<dbReference type="PANTHER" id="PTHR10656:SF42">
    <property type="entry name" value="CYCLIC GMP-AMP SYNTHASE-LIKE PROTEIN-RELATED"/>
    <property type="match status" value="1"/>
</dbReference>
<evidence type="ECO:0000256" key="3">
    <source>
        <dbReference type="ARBA" id="ARBA00022679"/>
    </source>
</evidence>
<sequence>MKKKIRNAGIAINSLVQGWEELNLSHEESNMSLNSKETIFHQAFDPLIEALTNTEDILHQTSSPNPKKPKLDFSGDCSTSSDVPSTSGLSGRFNNESHIIEKVRGNDGDDQVTIQYKYKTSKDFIPVFPLKGKPKYLDEWLNRKRKWPPTDVVTDEYNSEFFVVAKPALVEPSKVIDFCLAYNIGEIKLAEAMTQLQKNVILIIKALQKSSLRDYTEIVTTFHWKTVVYWVSENTETQILENRTEDNIHEFLQNVLKYMVDCLCNNYLQHYFVPSNLFVGIHEDKIHDIVLKIVEIQKNLMENLQNFDKGQSTVKVHYDIVSRSKIKEFQEMHSDPGDNVIVESVVTLLRGFVNENKEVVRRALHEVLTEAVPFLIE</sequence>
<comment type="caution">
    <text evidence="9">The sequence shown here is derived from an EMBL/GenBank/DDBJ whole genome shotgun (WGS) entry which is preliminary data.</text>
</comment>
<comment type="similarity">
    <text evidence="2">Belongs to the mab-21 family.</text>
</comment>
<keyword evidence="6" id="KW-0460">Magnesium</keyword>
<reference evidence="9" key="1">
    <citation type="submission" date="2021-03" db="EMBL/GenBank/DDBJ databases">
        <authorList>
            <person name="Bekaert M."/>
        </authorList>
    </citation>
    <scope>NUCLEOTIDE SEQUENCE</scope>
</reference>
<dbReference type="AlphaFoldDB" id="A0A8S3R694"/>
<keyword evidence="3" id="KW-0808">Transferase</keyword>
<dbReference type="InterPro" id="IPR046906">
    <property type="entry name" value="Mab-21_HhH/H2TH-like"/>
</dbReference>
<dbReference type="Proteomes" id="UP000683360">
    <property type="component" value="Unassembled WGS sequence"/>
</dbReference>
<evidence type="ECO:0000256" key="2">
    <source>
        <dbReference type="ARBA" id="ARBA00008307"/>
    </source>
</evidence>
<keyword evidence="4" id="KW-0548">Nucleotidyltransferase</keyword>
<evidence type="ECO:0000313" key="9">
    <source>
        <dbReference type="EMBL" id="CAG2202402.1"/>
    </source>
</evidence>
<evidence type="ECO:0000313" key="10">
    <source>
        <dbReference type="Proteomes" id="UP000683360"/>
    </source>
</evidence>
<name>A0A8S3R694_MYTED</name>
<evidence type="ECO:0000256" key="7">
    <source>
        <dbReference type="SAM" id="MobiDB-lite"/>
    </source>
</evidence>
<accession>A0A8S3R694</accession>
<gene>
    <name evidence="9" type="ORF">MEDL_16981</name>
</gene>
<protein>
    <recommendedName>
        <fullName evidence="8">Mab-21-like HhH/H2TH-like domain-containing protein</fullName>
    </recommendedName>
</protein>
<dbReference type="GO" id="GO:0046872">
    <property type="term" value="F:metal ion binding"/>
    <property type="evidence" value="ECO:0007669"/>
    <property type="project" value="UniProtKB-KW"/>
</dbReference>
<dbReference type="OrthoDB" id="5968689at2759"/>
<keyword evidence="5" id="KW-0479">Metal-binding</keyword>